<dbReference type="KEGG" id="pcot:PCOAH_00037250"/>
<proteinExistence type="predicted"/>
<evidence type="ECO:0000313" key="2">
    <source>
        <dbReference type="EMBL" id="ANQ09962.1"/>
    </source>
</evidence>
<gene>
    <name evidence="2" type="ORF">PCOAH_00037250</name>
</gene>
<dbReference type="RefSeq" id="XP_019916657.1">
    <property type="nucleotide sequence ID" value="XM_020060516.1"/>
</dbReference>
<name>A0A1B1E4K5_9APIC</name>
<evidence type="ECO:0000256" key="1">
    <source>
        <dbReference type="SAM" id="MobiDB-lite"/>
    </source>
</evidence>
<reference evidence="3" key="1">
    <citation type="submission" date="2016-06" db="EMBL/GenBank/DDBJ databases">
        <title>First high quality genome sequence of Plasmodium coatneyi using continuous long reads from single molecule, real-time sequencing.</title>
        <authorList>
            <person name="Chien J.-T."/>
            <person name="Pakala S.B."/>
            <person name="Geraldo J.A."/>
            <person name="Lapp S.A."/>
            <person name="Barnwell J.W."/>
            <person name="Kissinger J.C."/>
            <person name="Galinski M.R."/>
            <person name="Humphrey J.C."/>
        </authorList>
    </citation>
    <scope>NUCLEOTIDE SEQUENCE [LARGE SCALE GENOMIC DNA]</scope>
    <source>
        <strain evidence="3">Hackeri</strain>
    </source>
</reference>
<dbReference type="OrthoDB" id="8936519at2759"/>
<organism evidence="2 3">
    <name type="scientific">Plasmodium coatneyi</name>
    <dbReference type="NCBI Taxonomy" id="208452"/>
    <lineage>
        <taxon>Eukaryota</taxon>
        <taxon>Sar</taxon>
        <taxon>Alveolata</taxon>
        <taxon>Apicomplexa</taxon>
        <taxon>Aconoidasida</taxon>
        <taxon>Haemosporida</taxon>
        <taxon>Plasmodiidae</taxon>
        <taxon>Plasmodium</taxon>
    </lineage>
</organism>
<dbReference type="EMBL" id="CP016250">
    <property type="protein sequence ID" value="ANQ09962.1"/>
    <property type="molecule type" value="Genomic_DNA"/>
</dbReference>
<accession>A0A1B1E4K5</accession>
<dbReference type="Proteomes" id="UP000092716">
    <property type="component" value="Chromosome 12"/>
</dbReference>
<protein>
    <submittedName>
        <fullName evidence="2">Uncharacterized protein</fullName>
    </submittedName>
</protein>
<dbReference type="GeneID" id="30910456"/>
<evidence type="ECO:0000313" key="3">
    <source>
        <dbReference type="Proteomes" id="UP000092716"/>
    </source>
</evidence>
<feature type="region of interest" description="Disordered" evidence="1">
    <location>
        <begin position="98"/>
        <end position="130"/>
    </location>
</feature>
<keyword evidence="3" id="KW-1185">Reference proteome</keyword>
<dbReference type="AlphaFoldDB" id="A0A1B1E4K5"/>
<sequence length="207" mass="23168">MPVTTRQNKQGRKGSGVVFRLCTKASLYALLVWIVNCSNSSQYGSNSYNVMSNNGLERKAVDSRTLRLLAEAYEEAIEEDGETTGEVGAEEEVVQKSPSVSSVQERVMQKAPSPSSVQKTVAKASKDVGKTSGKVPKQLLRKEKVRKNDLGSILVQSVDLNEQPELIKRYEERRINVRDNFKPTITANFEEALKRCMEFDPRKHGMD</sequence>
<dbReference type="VEuPathDB" id="PlasmoDB:PCOAH_00037250"/>